<dbReference type="InterPro" id="IPR036770">
    <property type="entry name" value="Ankyrin_rpt-contain_sf"/>
</dbReference>
<evidence type="ECO:0000256" key="8">
    <source>
        <dbReference type="SAM" id="Phobius"/>
    </source>
</evidence>
<evidence type="ECO:0000256" key="5">
    <source>
        <dbReference type="ARBA" id="ARBA00023043"/>
    </source>
</evidence>
<evidence type="ECO:0000256" key="7">
    <source>
        <dbReference type="PROSITE-ProRule" id="PRU00023"/>
    </source>
</evidence>
<dbReference type="OrthoDB" id="912033at2759"/>
<dbReference type="PANTHER" id="PTHR24186:SF37">
    <property type="entry name" value="PGG DOMAIN-CONTAINING PROTEIN"/>
    <property type="match status" value="1"/>
</dbReference>
<keyword evidence="5 7" id="KW-0040">ANK repeat</keyword>
<accession>A0A2G9G4K3</accession>
<keyword evidence="10" id="KW-0647">Proteasome</keyword>
<dbReference type="STRING" id="429701.A0A2G9G4K3"/>
<feature type="domain" description="PGG" evidence="9">
    <location>
        <begin position="295"/>
        <end position="354"/>
    </location>
</feature>
<dbReference type="Gene3D" id="1.25.40.20">
    <property type="entry name" value="Ankyrin repeat-containing domain"/>
    <property type="match status" value="1"/>
</dbReference>
<keyword evidence="11" id="KW-1185">Reference proteome</keyword>
<comment type="caution">
    <text evidence="10">The sequence shown here is derived from an EMBL/GenBank/DDBJ whole genome shotgun (WGS) entry which is preliminary data.</text>
</comment>
<evidence type="ECO:0000256" key="6">
    <source>
        <dbReference type="ARBA" id="ARBA00023136"/>
    </source>
</evidence>
<dbReference type="SUPFAM" id="SSF48403">
    <property type="entry name" value="Ankyrin repeat"/>
    <property type="match status" value="1"/>
</dbReference>
<dbReference type="PANTHER" id="PTHR24186">
    <property type="entry name" value="PROTEIN PHOSPHATASE 1 REGULATORY SUBUNIT"/>
    <property type="match status" value="1"/>
</dbReference>
<dbReference type="Pfam" id="PF13962">
    <property type="entry name" value="PGG"/>
    <property type="match status" value="1"/>
</dbReference>
<evidence type="ECO:0000313" key="10">
    <source>
        <dbReference type="EMBL" id="PIN00231.1"/>
    </source>
</evidence>
<evidence type="ECO:0000256" key="4">
    <source>
        <dbReference type="ARBA" id="ARBA00022989"/>
    </source>
</evidence>
<evidence type="ECO:0000313" key="11">
    <source>
        <dbReference type="Proteomes" id="UP000231279"/>
    </source>
</evidence>
<evidence type="ECO:0000256" key="2">
    <source>
        <dbReference type="ARBA" id="ARBA00022692"/>
    </source>
</evidence>
<evidence type="ECO:0000259" key="9">
    <source>
        <dbReference type="Pfam" id="PF13962"/>
    </source>
</evidence>
<evidence type="ECO:0000256" key="3">
    <source>
        <dbReference type="ARBA" id="ARBA00022737"/>
    </source>
</evidence>
<dbReference type="GO" id="GO:0000502">
    <property type="term" value="C:proteasome complex"/>
    <property type="evidence" value="ECO:0007669"/>
    <property type="project" value="UniProtKB-KW"/>
</dbReference>
<protein>
    <submittedName>
        <fullName evidence="10">26S proteasome regulatory complex, subunit PSMD10</fullName>
    </submittedName>
</protein>
<keyword evidence="2 8" id="KW-0812">Transmembrane</keyword>
<keyword evidence="4 8" id="KW-1133">Transmembrane helix</keyword>
<evidence type="ECO:0000256" key="1">
    <source>
        <dbReference type="ARBA" id="ARBA00004141"/>
    </source>
</evidence>
<proteinExistence type="predicted"/>
<dbReference type="InterPro" id="IPR002110">
    <property type="entry name" value="Ankyrin_rpt"/>
</dbReference>
<reference evidence="11" key="1">
    <citation type="journal article" date="2018" name="Gigascience">
        <title>Genome assembly of the Pink Ipe (Handroanthus impetiginosus, Bignoniaceae), a highly valued, ecologically keystone Neotropical timber forest tree.</title>
        <authorList>
            <person name="Silva-Junior O.B."/>
            <person name="Grattapaglia D."/>
            <person name="Novaes E."/>
            <person name="Collevatti R.G."/>
        </authorList>
    </citation>
    <scope>NUCLEOTIDE SEQUENCE [LARGE SCALE GENOMIC DNA]</scope>
    <source>
        <strain evidence="11">cv. UFG-1</strain>
    </source>
</reference>
<keyword evidence="6 8" id="KW-0472">Membrane</keyword>
<dbReference type="PROSITE" id="PS50297">
    <property type="entry name" value="ANK_REP_REGION"/>
    <property type="match status" value="1"/>
</dbReference>
<keyword evidence="3" id="KW-0677">Repeat</keyword>
<dbReference type="Pfam" id="PF12796">
    <property type="entry name" value="Ank_2"/>
    <property type="match status" value="2"/>
</dbReference>
<gene>
    <name evidence="10" type="ORF">CDL12_27265</name>
</gene>
<dbReference type="GO" id="GO:0005886">
    <property type="term" value="C:plasma membrane"/>
    <property type="evidence" value="ECO:0007669"/>
    <property type="project" value="TreeGrafter"/>
</dbReference>
<feature type="transmembrane region" description="Helical" evidence="8">
    <location>
        <begin position="301"/>
        <end position="320"/>
    </location>
</feature>
<dbReference type="EMBL" id="NKXS01007082">
    <property type="protein sequence ID" value="PIN00231.1"/>
    <property type="molecule type" value="Genomic_DNA"/>
</dbReference>
<organism evidence="10 11">
    <name type="scientific">Handroanthus impetiginosus</name>
    <dbReference type="NCBI Taxonomy" id="429701"/>
    <lineage>
        <taxon>Eukaryota</taxon>
        <taxon>Viridiplantae</taxon>
        <taxon>Streptophyta</taxon>
        <taxon>Embryophyta</taxon>
        <taxon>Tracheophyta</taxon>
        <taxon>Spermatophyta</taxon>
        <taxon>Magnoliopsida</taxon>
        <taxon>eudicotyledons</taxon>
        <taxon>Gunneridae</taxon>
        <taxon>Pentapetalae</taxon>
        <taxon>asterids</taxon>
        <taxon>lamiids</taxon>
        <taxon>Lamiales</taxon>
        <taxon>Bignoniaceae</taxon>
        <taxon>Crescentiina</taxon>
        <taxon>Tabebuia alliance</taxon>
        <taxon>Handroanthus</taxon>
    </lineage>
</organism>
<dbReference type="PROSITE" id="PS50088">
    <property type="entry name" value="ANK_REPEAT"/>
    <property type="match status" value="1"/>
</dbReference>
<feature type="repeat" description="ANK" evidence="7">
    <location>
        <begin position="85"/>
        <end position="112"/>
    </location>
</feature>
<dbReference type="InterPro" id="IPR026961">
    <property type="entry name" value="PGG_dom"/>
</dbReference>
<dbReference type="AlphaFoldDB" id="A0A2G9G4K3"/>
<feature type="transmembrane region" description="Helical" evidence="8">
    <location>
        <begin position="332"/>
        <end position="356"/>
    </location>
</feature>
<dbReference type="Proteomes" id="UP000231279">
    <property type="component" value="Unassembled WGS sequence"/>
</dbReference>
<comment type="subcellular location">
    <subcellularLocation>
        <location evidence="1">Membrane</location>
        <topology evidence="1">Multi-pass membrane protein</topology>
    </subcellularLocation>
</comment>
<name>A0A2G9G4K3_9LAMI</name>
<sequence>MNNITLFSITTTKTMNNELYKATIEGNTASLLNLLNQDELILDRPTSTTPLLETPLHLAALLGHEQLASQLLSRKPQLALELDSRRSSPLHLAAAKGHVGIVKALLRVEPDVCFACDRDGYNPVHVAAMRGRIEALKEMVRVRPDAARALVKMEKTVLHLCVEYCQFEALKVLLESVESGDLVNCRDGDGNTVLHLAVADKQVEAVNSDIQIRILVHPYLHPIIIRMRIFKFEFYWILKINICIRRISVGYSIILYPVEYGQIDPEKVFSQTNSDIHANNSEGAEHYLTIIYDYLKKYVQFYMINTVSFIASLSIIFLLMSGLPIRHKIFMWILTVITWIAITATTLTYTVTLILMTPDARENSTITSVIGITVFVWICLMTLLLVGHTIRLFVKTIKMLVKPCFPRRRRSLVA</sequence>
<dbReference type="SMART" id="SM00248">
    <property type="entry name" value="ANK"/>
    <property type="match status" value="5"/>
</dbReference>
<feature type="transmembrane region" description="Helical" evidence="8">
    <location>
        <begin position="368"/>
        <end position="394"/>
    </location>
</feature>